<dbReference type="PANTHER" id="PTHR48106">
    <property type="entry name" value="QUINONE OXIDOREDUCTASE PIG3-RELATED"/>
    <property type="match status" value="1"/>
</dbReference>
<keyword evidence="1" id="KW-0521">NADP</keyword>
<dbReference type="InterPro" id="IPR020843">
    <property type="entry name" value="ER"/>
</dbReference>
<dbReference type="InterPro" id="IPR011032">
    <property type="entry name" value="GroES-like_sf"/>
</dbReference>
<dbReference type="EMBL" id="BMHA01000010">
    <property type="protein sequence ID" value="GGI08048.1"/>
    <property type="molecule type" value="Genomic_DNA"/>
</dbReference>
<gene>
    <name evidence="4" type="ORF">GCM10011354_27130</name>
</gene>
<evidence type="ECO:0000313" key="4">
    <source>
        <dbReference type="EMBL" id="GGI08048.1"/>
    </source>
</evidence>
<dbReference type="InterPro" id="IPR036291">
    <property type="entry name" value="NAD(P)-bd_dom_sf"/>
</dbReference>
<sequence>MRAVVFEGTGGNEVVHVRERPDPIPRGSEVVVAVRHAGINPADLLQRRGHYPAPPGAPDDVPGLEVAGEVVLTGDRARRWRPGDRVFGLVGGGGLAERVVVDESNLAPVPSSLDEAEAAAVPEAFVTAHDALRTQAGLTPGERVLVQGATGGVGTAALQLVTAMGARAYGVSRSEAGRELVASLGATPIADDDVVAGVREHAGAIDVVLELVGAPQVPADLEVLATGGRVVVVGVGAGAKVEVNLLALMGRRARLIGTVLRARDVPEKAAAMRAFEREVVPLLASGAVRPLVDTTYPADAVREAFDHLAAAGKRGKLLLDFG</sequence>
<comment type="caution">
    <text evidence="4">The sequence shown here is derived from an EMBL/GenBank/DDBJ whole genome shotgun (WGS) entry which is preliminary data.</text>
</comment>
<dbReference type="InterPro" id="IPR013149">
    <property type="entry name" value="ADH-like_C"/>
</dbReference>
<dbReference type="NCBIfam" id="TIGR02824">
    <property type="entry name" value="quinone_pig3"/>
    <property type="match status" value="1"/>
</dbReference>
<keyword evidence="5" id="KW-1185">Reference proteome</keyword>
<evidence type="ECO:0000256" key="2">
    <source>
        <dbReference type="ARBA" id="ARBA00023002"/>
    </source>
</evidence>
<name>A0A8J3AFK2_9ACTN</name>
<dbReference type="GO" id="GO:0070402">
    <property type="term" value="F:NADPH binding"/>
    <property type="evidence" value="ECO:0007669"/>
    <property type="project" value="TreeGrafter"/>
</dbReference>
<feature type="domain" description="Enoyl reductase (ER)" evidence="3">
    <location>
        <begin position="10"/>
        <end position="319"/>
    </location>
</feature>
<dbReference type="Pfam" id="PF00107">
    <property type="entry name" value="ADH_zinc_N"/>
    <property type="match status" value="1"/>
</dbReference>
<dbReference type="Pfam" id="PF08240">
    <property type="entry name" value="ADH_N"/>
    <property type="match status" value="1"/>
</dbReference>
<evidence type="ECO:0000256" key="1">
    <source>
        <dbReference type="ARBA" id="ARBA00022857"/>
    </source>
</evidence>
<organism evidence="4 5">
    <name type="scientific">Egicoccus halophilus</name>
    <dbReference type="NCBI Taxonomy" id="1670830"/>
    <lineage>
        <taxon>Bacteria</taxon>
        <taxon>Bacillati</taxon>
        <taxon>Actinomycetota</taxon>
        <taxon>Nitriliruptoria</taxon>
        <taxon>Egicoccales</taxon>
        <taxon>Egicoccaceae</taxon>
        <taxon>Egicoccus</taxon>
    </lineage>
</organism>
<dbReference type="GO" id="GO:0016651">
    <property type="term" value="F:oxidoreductase activity, acting on NAD(P)H"/>
    <property type="evidence" value="ECO:0007669"/>
    <property type="project" value="TreeGrafter"/>
</dbReference>
<evidence type="ECO:0000313" key="5">
    <source>
        <dbReference type="Proteomes" id="UP000650511"/>
    </source>
</evidence>
<dbReference type="Gene3D" id="3.90.180.10">
    <property type="entry name" value="Medium-chain alcohol dehydrogenases, catalytic domain"/>
    <property type="match status" value="1"/>
</dbReference>
<dbReference type="InterPro" id="IPR013154">
    <property type="entry name" value="ADH-like_N"/>
</dbReference>
<dbReference type="Proteomes" id="UP000650511">
    <property type="component" value="Unassembled WGS sequence"/>
</dbReference>
<dbReference type="InterPro" id="IPR014189">
    <property type="entry name" value="Quinone_OxRdtase_PIG3"/>
</dbReference>
<evidence type="ECO:0000259" key="3">
    <source>
        <dbReference type="SMART" id="SM00829"/>
    </source>
</evidence>
<protein>
    <submittedName>
        <fullName evidence="4">Zinc-binding alcohol dehydrogenase</fullName>
    </submittedName>
</protein>
<reference evidence="4" key="2">
    <citation type="submission" date="2020-09" db="EMBL/GenBank/DDBJ databases">
        <authorList>
            <person name="Sun Q."/>
            <person name="Zhou Y."/>
        </authorList>
    </citation>
    <scope>NUCLEOTIDE SEQUENCE</scope>
    <source>
        <strain evidence="4">CGMCC 1.14988</strain>
    </source>
</reference>
<dbReference type="PANTHER" id="PTHR48106:SF18">
    <property type="entry name" value="QUINONE OXIDOREDUCTASE PIG3"/>
    <property type="match status" value="1"/>
</dbReference>
<reference evidence="4" key="1">
    <citation type="journal article" date="2014" name="Int. J. Syst. Evol. Microbiol.">
        <title>Complete genome sequence of Corynebacterium casei LMG S-19264T (=DSM 44701T), isolated from a smear-ripened cheese.</title>
        <authorList>
            <consortium name="US DOE Joint Genome Institute (JGI-PGF)"/>
            <person name="Walter F."/>
            <person name="Albersmeier A."/>
            <person name="Kalinowski J."/>
            <person name="Ruckert C."/>
        </authorList>
    </citation>
    <scope>NUCLEOTIDE SEQUENCE</scope>
    <source>
        <strain evidence="4">CGMCC 1.14988</strain>
    </source>
</reference>
<proteinExistence type="predicted"/>
<dbReference type="SUPFAM" id="SSF50129">
    <property type="entry name" value="GroES-like"/>
    <property type="match status" value="1"/>
</dbReference>
<dbReference type="RefSeq" id="WP_130648987.1">
    <property type="nucleotide sequence ID" value="NZ_BMHA01000010.1"/>
</dbReference>
<dbReference type="OrthoDB" id="4190732at2"/>
<dbReference type="AlphaFoldDB" id="A0A8J3AFK2"/>
<dbReference type="SMART" id="SM00829">
    <property type="entry name" value="PKS_ER"/>
    <property type="match status" value="1"/>
</dbReference>
<dbReference type="SUPFAM" id="SSF51735">
    <property type="entry name" value="NAD(P)-binding Rossmann-fold domains"/>
    <property type="match status" value="1"/>
</dbReference>
<accession>A0A8J3AFK2</accession>
<keyword evidence="2" id="KW-0560">Oxidoreductase</keyword>
<dbReference type="Gene3D" id="3.40.50.720">
    <property type="entry name" value="NAD(P)-binding Rossmann-like Domain"/>
    <property type="match status" value="1"/>
</dbReference>